<sequence>MQNEHPCICRKYPHIASEFQLAMNALGNVSVCMGLIAYKFCSCLEAMQWFN</sequence>
<organism evidence="1">
    <name type="scientific">Arundo donax</name>
    <name type="common">Giant reed</name>
    <name type="synonym">Donax arundinaceus</name>
    <dbReference type="NCBI Taxonomy" id="35708"/>
    <lineage>
        <taxon>Eukaryota</taxon>
        <taxon>Viridiplantae</taxon>
        <taxon>Streptophyta</taxon>
        <taxon>Embryophyta</taxon>
        <taxon>Tracheophyta</taxon>
        <taxon>Spermatophyta</taxon>
        <taxon>Magnoliopsida</taxon>
        <taxon>Liliopsida</taxon>
        <taxon>Poales</taxon>
        <taxon>Poaceae</taxon>
        <taxon>PACMAD clade</taxon>
        <taxon>Arundinoideae</taxon>
        <taxon>Arundineae</taxon>
        <taxon>Arundo</taxon>
    </lineage>
</organism>
<evidence type="ECO:0000313" key="1">
    <source>
        <dbReference type="EMBL" id="JAD72988.1"/>
    </source>
</evidence>
<reference evidence="1" key="1">
    <citation type="submission" date="2014-09" db="EMBL/GenBank/DDBJ databases">
        <authorList>
            <person name="Magalhaes I.L.F."/>
            <person name="Oliveira U."/>
            <person name="Santos F.R."/>
            <person name="Vidigal T.H.D.A."/>
            <person name="Brescovit A.D."/>
            <person name="Santos A.J."/>
        </authorList>
    </citation>
    <scope>NUCLEOTIDE SEQUENCE</scope>
    <source>
        <tissue evidence="1">Shoot tissue taken approximately 20 cm above the soil surface</tissue>
    </source>
</reference>
<protein>
    <submittedName>
        <fullName evidence="1">Uncharacterized protein</fullName>
    </submittedName>
</protein>
<dbReference type="AlphaFoldDB" id="A0A0A9CEV5"/>
<accession>A0A0A9CEV5</accession>
<dbReference type="EMBL" id="GBRH01224907">
    <property type="protein sequence ID" value="JAD72988.1"/>
    <property type="molecule type" value="Transcribed_RNA"/>
</dbReference>
<name>A0A0A9CEV5_ARUDO</name>
<reference evidence="1" key="2">
    <citation type="journal article" date="2015" name="Data Brief">
        <title>Shoot transcriptome of the giant reed, Arundo donax.</title>
        <authorList>
            <person name="Barrero R.A."/>
            <person name="Guerrero F.D."/>
            <person name="Moolhuijzen P."/>
            <person name="Goolsby J.A."/>
            <person name="Tidwell J."/>
            <person name="Bellgard S.E."/>
            <person name="Bellgard M.I."/>
        </authorList>
    </citation>
    <scope>NUCLEOTIDE SEQUENCE</scope>
    <source>
        <tissue evidence="1">Shoot tissue taken approximately 20 cm above the soil surface</tissue>
    </source>
</reference>
<proteinExistence type="predicted"/>